<dbReference type="InterPro" id="IPR007842">
    <property type="entry name" value="HEPN_dom"/>
</dbReference>
<sequence>MTEHLRRNALDFIEEAENDIKILNLAVFHLEQALQLSLKYVLFNLTGSFPKIHDVKELLARVINLTGNKTDMMNKYSIHLDLLVEAYISSRYLSHIIL</sequence>
<organism evidence="2">
    <name type="scientific">Sulfurisphaera javensis</name>
    <dbReference type="NCBI Taxonomy" id="2049879"/>
    <lineage>
        <taxon>Archaea</taxon>
        <taxon>Thermoproteota</taxon>
        <taxon>Thermoprotei</taxon>
        <taxon>Sulfolobales</taxon>
        <taxon>Sulfolobaceae</taxon>
        <taxon>Sulfurisphaera</taxon>
    </lineage>
</organism>
<dbReference type="Pfam" id="PF05168">
    <property type="entry name" value="HEPN"/>
    <property type="match status" value="1"/>
</dbReference>
<dbReference type="Gene3D" id="1.20.120.330">
    <property type="entry name" value="Nucleotidyltransferases domain 2"/>
    <property type="match status" value="1"/>
</dbReference>
<dbReference type="PROSITE" id="PS50910">
    <property type="entry name" value="HEPN"/>
    <property type="match status" value="1"/>
</dbReference>
<evidence type="ECO:0000313" key="2">
    <source>
        <dbReference type="EMBL" id="BFH74826.1"/>
    </source>
</evidence>
<protein>
    <submittedName>
        <fullName evidence="2">HEPN domain-containing protein</fullName>
    </submittedName>
</protein>
<dbReference type="EMBL" id="AP031322">
    <property type="protein sequence ID" value="BFH74826.1"/>
    <property type="molecule type" value="Genomic_DNA"/>
</dbReference>
<dbReference type="GeneID" id="92355721"/>
<dbReference type="KEGG" id="sjv:SJAV_27700"/>
<feature type="domain" description="HEPN" evidence="1">
    <location>
        <begin position="6"/>
        <end position="98"/>
    </location>
</feature>
<reference evidence="2" key="1">
    <citation type="submission" date="2024-03" db="EMBL/GenBank/DDBJ databases">
        <title>Complete genome sequence of Sulfurisphaera javensis strain KD-1.</title>
        <authorList>
            <person name="Sakai H."/>
            <person name="Nur N."/>
            <person name="Suwanto A."/>
            <person name="Kurosawa N."/>
        </authorList>
    </citation>
    <scope>NUCLEOTIDE SEQUENCE</scope>
    <source>
        <strain evidence="2">KD-1</strain>
    </source>
</reference>
<evidence type="ECO:0000259" key="1">
    <source>
        <dbReference type="PROSITE" id="PS50910"/>
    </source>
</evidence>
<gene>
    <name evidence="2" type="ORF">SJAV_27700</name>
</gene>
<name>A0AAT9GVF8_9CREN</name>
<dbReference type="SMART" id="SM00748">
    <property type="entry name" value="HEPN"/>
    <property type="match status" value="1"/>
</dbReference>
<dbReference type="RefSeq" id="WP_369610296.1">
    <property type="nucleotide sequence ID" value="NZ_AP031322.1"/>
</dbReference>
<accession>A0AAT9GVF8</accession>
<dbReference type="SUPFAM" id="SSF81593">
    <property type="entry name" value="Nucleotidyltransferase substrate binding subunit/domain"/>
    <property type="match status" value="1"/>
</dbReference>
<proteinExistence type="predicted"/>
<dbReference type="AlphaFoldDB" id="A0AAT9GVF8"/>